<dbReference type="PANTHER" id="PTHR31376">
    <property type="entry name" value="OS09G0467300 PROTEIN-RELATED"/>
    <property type="match status" value="1"/>
</dbReference>
<organism evidence="9 10">
    <name type="scientific">Oryza sativa subsp. japonica</name>
    <name type="common">Rice</name>
    <dbReference type="NCBI Taxonomy" id="39947"/>
    <lineage>
        <taxon>Eukaryota</taxon>
        <taxon>Viridiplantae</taxon>
        <taxon>Streptophyta</taxon>
        <taxon>Embryophyta</taxon>
        <taxon>Tracheophyta</taxon>
        <taxon>Spermatophyta</taxon>
        <taxon>Magnoliopsida</taxon>
        <taxon>Liliopsida</taxon>
        <taxon>Poales</taxon>
        <taxon>Poaceae</taxon>
        <taxon>BOP clade</taxon>
        <taxon>Oryzoideae</taxon>
        <taxon>Oryzeae</taxon>
        <taxon>Oryzinae</taxon>
        <taxon>Oryza</taxon>
        <taxon>Oryza sativa</taxon>
    </lineage>
</organism>
<dbReference type="FunCoup" id="A0A0P0W6S2">
    <property type="interactions" value="13"/>
</dbReference>
<keyword evidence="10" id="KW-1185">Reference proteome</keyword>
<evidence type="ECO:0000313" key="10">
    <source>
        <dbReference type="Proteomes" id="UP000059680"/>
    </source>
</evidence>
<feature type="chain" id="PRO_5006056583" evidence="8">
    <location>
        <begin position="19"/>
        <end position="108"/>
    </location>
</feature>
<reference evidence="9 10" key="2">
    <citation type="journal article" date="2013" name="Plant Cell Physiol.">
        <title>Rice Annotation Project Database (RAP-DB): an integrative and interactive database for rice genomics.</title>
        <authorList>
            <person name="Sakai H."/>
            <person name="Lee S.S."/>
            <person name="Tanaka T."/>
            <person name="Numa H."/>
            <person name="Kim J."/>
            <person name="Kawahara Y."/>
            <person name="Wakimoto H."/>
            <person name="Yang C.C."/>
            <person name="Iwamoto M."/>
            <person name="Abe T."/>
            <person name="Yamada Y."/>
            <person name="Muto A."/>
            <person name="Inokuchi H."/>
            <person name="Ikemura T."/>
            <person name="Matsumoto T."/>
            <person name="Sasaki T."/>
            <person name="Itoh T."/>
        </authorList>
    </citation>
    <scope>NUCLEOTIDE SEQUENCE [LARGE SCALE GENOMIC DNA]</scope>
    <source>
        <strain evidence="10">cv. Nipponbare</strain>
    </source>
</reference>
<keyword evidence="3" id="KW-0813">Transport</keyword>
<keyword evidence="4 7" id="KW-0812">Transmembrane</keyword>
<dbReference type="EMBL" id="AP014960">
    <property type="protein sequence ID" value="BAS87851.1"/>
    <property type="molecule type" value="Genomic_DNA"/>
</dbReference>
<keyword evidence="6 7" id="KW-0472">Membrane</keyword>
<dbReference type="InterPro" id="IPR030182">
    <property type="entry name" value="PUP_plant"/>
</dbReference>
<accession>A0A0P0W6S2</accession>
<sequence length="108" mass="11601">MGFFLALSAAALYRLILSLVELAYKNAAAGGRAVTYALAMEMQLVKGFFATAFCTVGMVMCSERRRSACWLARRLSAPLHLLPLARLPPPALRSTARSPAAASGWVGR</sequence>
<protein>
    <submittedName>
        <fullName evidence="9">Os04g0162533 protein</fullName>
    </submittedName>
</protein>
<dbReference type="GO" id="GO:0005345">
    <property type="term" value="F:purine nucleobase transmembrane transporter activity"/>
    <property type="evidence" value="ECO:0007669"/>
    <property type="project" value="UniProtKB-ARBA"/>
</dbReference>
<dbReference type="GO" id="GO:0016020">
    <property type="term" value="C:membrane"/>
    <property type="evidence" value="ECO:0007669"/>
    <property type="project" value="UniProtKB-SubCell"/>
</dbReference>
<dbReference type="Pfam" id="PF16913">
    <property type="entry name" value="PUNUT"/>
    <property type="match status" value="1"/>
</dbReference>
<evidence type="ECO:0000256" key="1">
    <source>
        <dbReference type="ARBA" id="ARBA00004370"/>
    </source>
</evidence>
<dbReference type="SMR" id="A0A0P0W6S2"/>
<dbReference type="PaxDb" id="39947-A0A0P0W6S2"/>
<evidence type="ECO:0000256" key="5">
    <source>
        <dbReference type="ARBA" id="ARBA00022989"/>
    </source>
</evidence>
<dbReference type="GO" id="GO:0015211">
    <property type="term" value="F:purine nucleoside transmembrane transporter activity"/>
    <property type="evidence" value="ECO:0007669"/>
    <property type="project" value="InterPro"/>
</dbReference>
<comment type="subcellular location">
    <subcellularLocation>
        <location evidence="1">Membrane</location>
    </subcellularLocation>
</comment>
<feature type="signal peptide" evidence="8">
    <location>
        <begin position="1"/>
        <end position="18"/>
    </location>
</feature>
<reference evidence="10" key="1">
    <citation type="journal article" date="2005" name="Nature">
        <title>The map-based sequence of the rice genome.</title>
        <authorList>
            <consortium name="International rice genome sequencing project (IRGSP)"/>
            <person name="Matsumoto T."/>
            <person name="Wu J."/>
            <person name="Kanamori H."/>
            <person name="Katayose Y."/>
            <person name="Fujisawa M."/>
            <person name="Namiki N."/>
            <person name="Mizuno H."/>
            <person name="Yamamoto K."/>
            <person name="Antonio B.A."/>
            <person name="Baba T."/>
            <person name="Sakata K."/>
            <person name="Nagamura Y."/>
            <person name="Aoki H."/>
            <person name="Arikawa K."/>
            <person name="Arita K."/>
            <person name="Bito T."/>
            <person name="Chiden Y."/>
            <person name="Fujitsuka N."/>
            <person name="Fukunaka R."/>
            <person name="Hamada M."/>
            <person name="Harada C."/>
            <person name="Hayashi A."/>
            <person name="Hijishita S."/>
            <person name="Honda M."/>
            <person name="Hosokawa S."/>
            <person name="Ichikawa Y."/>
            <person name="Idonuma A."/>
            <person name="Iijima M."/>
            <person name="Ikeda M."/>
            <person name="Ikeno M."/>
            <person name="Ito K."/>
            <person name="Ito S."/>
            <person name="Ito T."/>
            <person name="Ito Y."/>
            <person name="Ito Y."/>
            <person name="Iwabuchi A."/>
            <person name="Kamiya K."/>
            <person name="Karasawa W."/>
            <person name="Kurita K."/>
            <person name="Katagiri S."/>
            <person name="Kikuta A."/>
            <person name="Kobayashi H."/>
            <person name="Kobayashi N."/>
            <person name="Machita K."/>
            <person name="Maehara T."/>
            <person name="Masukawa M."/>
            <person name="Mizubayashi T."/>
            <person name="Mukai Y."/>
            <person name="Nagasaki H."/>
            <person name="Nagata Y."/>
            <person name="Naito S."/>
            <person name="Nakashima M."/>
            <person name="Nakama Y."/>
            <person name="Nakamichi Y."/>
            <person name="Nakamura M."/>
            <person name="Meguro A."/>
            <person name="Negishi M."/>
            <person name="Ohta I."/>
            <person name="Ohta T."/>
            <person name="Okamoto M."/>
            <person name="Ono N."/>
            <person name="Saji S."/>
            <person name="Sakaguchi M."/>
            <person name="Sakai K."/>
            <person name="Shibata M."/>
            <person name="Shimokawa T."/>
            <person name="Song J."/>
            <person name="Takazaki Y."/>
            <person name="Terasawa K."/>
            <person name="Tsugane M."/>
            <person name="Tsuji K."/>
            <person name="Ueda S."/>
            <person name="Waki K."/>
            <person name="Yamagata H."/>
            <person name="Yamamoto M."/>
            <person name="Yamamoto S."/>
            <person name="Yamane H."/>
            <person name="Yoshiki S."/>
            <person name="Yoshihara R."/>
            <person name="Yukawa K."/>
            <person name="Zhong H."/>
            <person name="Yano M."/>
            <person name="Yuan Q."/>
            <person name="Ouyang S."/>
            <person name="Liu J."/>
            <person name="Jones K.M."/>
            <person name="Gansberger K."/>
            <person name="Moffat K."/>
            <person name="Hill J."/>
            <person name="Bera J."/>
            <person name="Fadrosh D."/>
            <person name="Jin S."/>
            <person name="Johri S."/>
            <person name="Kim M."/>
            <person name="Overton L."/>
            <person name="Reardon M."/>
            <person name="Tsitrin T."/>
            <person name="Vuong H."/>
            <person name="Weaver B."/>
            <person name="Ciecko A."/>
            <person name="Tallon L."/>
            <person name="Jackson J."/>
            <person name="Pai G."/>
            <person name="Aken S.V."/>
            <person name="Utterback T."/>
            <person name="Reidmuller S."/>
            <person name="Feldblyum T."/>
            <person name="Hsiao J."/>
            <person name="Zismann V."/>
            <person name="Iobst S."/>
            <person name="de Vazeille A.R."/>
            <person name="Buell C.R."/>
            <person name="Ying K."/>
            <person name="Li Y."/>
            <person name="Lu T."/>
            <person name="Huang Y."/>
            <person name="Zhao Q."/>
            <person name="Feng Q."/>
            <person name="Zhang L."/>
            <person name="Zhu J."/>
            <person name="Weng Q."/>
            <person name="Mu J."/>
            <person name="Lu Y."/>
            <person name="Fan D."/>
            <person name="Liu Y."/>
            <person name="Guan J."/>
            <person name="Zhang Y."/>
            <person name="Yu S."/>
            <person name="Liu X."/>
            <person name="Zhang Y."/>
            <person name="Hong G."/>
            <person name="Han B."/>
            <person name="Choisne N."/>
            <person name="Demange N."/>
            <person name="Orjeda G."/>
            <person name="Samain S."/>
            <person name="Cattolico L."/>
            <person name="Pelletier E."/>
            <person name="Couloux A."/>
            <person name="Segurens B."/>
            <person name="Wincker P."/>
            <person name="D'Hont A."/>
            <person name="Scarpelli C."/>
            <person name="Weissenbach J."/>
            <person name="Salanoubat M."/>
            <person name="Quetier F."/>
            <person name="Yu Y."/>
            <person name="Kim H.R."/>
            <person name="Rambo T."/>
            <person name="Currie J."/>
            <person name="Collura K."/>
            <person name="Luo M."/>
            <person name="Yang T."/>
            <person name="Ammiraju J.S.S."/>
            <person name="Engler F."/>
            <person name="Soderlund C."/>
            <person name="Wing R.A."/>
            <person name="Palmer L.E."/>
            <person name="de la Bastide M."/>
            <person name="Spiegel L."/>
            <person name="Nascimento L."/>
            <person name="Zutavern T."/>
            <person name="O'Shaughnessy A."/>
            <person name="Dike S."/>
            <person name="Dedhia N."/>
            <person name="Preston R."/>
            <person name="Balija V."/>
            <person name="McCombie W.R."/>
            <person name="Chow T."/>
            <person name="Chen H."/>
            <person name="Chung M."/>
            <person name="Chen C."/>
            <person name="Shaw J."/>
            <person name="Wu H."/>
            <person name="Hsiao K."/>
            <person name="Chao Y."/>
            <person name="Chu M."/>
            <person name="Cheng C."/>
            <person name="Hour A."/>
            <person name="Lee P."/>
            <person name="Lin S."/>
            <person name="Lin Y."/>
            <person name="Liou J."/>
            <person name="Liu S."/>
            <person name="Hsing Y."/>
            <person name="Raghuvanshi S."/>
            <person name="Mohanty A."/>
            <person name="Bharti A.K."/>
            <person name="Gaur A."/>
            <person name="Gupta V."/>
            <person name="Kumar D."/>
            <person name="Ravi V."/>
            <person name="Vij S."/>
            <person name="Kapur A."/>
            <person name="Khurana P."/>
            <person name="Khurana P."/>
            <person name="Khurana J.P."/>
            <person name="Tyagi A.K."/>
            <person name="Gaikwad K."/>
            <person name="Singh A."/>
            <person name="Dalal V."/>
            <person name="Srivastava S."/>
            <person name="Dixit A."/>
            <person name="Pal A.K."/>
            <person name="Ghazi I.A."/>
            <person name="Yadav M."/>
            <person name="Pandit A."/>
            <person name="Bhargava A."/>
            <person name="Sureshbabu K."/>
            <person name="Batra K."/>
            <person name="Sharma T.R."/>
            <person name="Mohapatra T."/>
            <person name="Singh N.K."/>
            <person name="Messing J."/>
            <person name="Nelson A.B."/>
            <person name="Fuks G."/>
            <person name="Kavchok S."/>
            <person name="Keizer G."/>
            <person name="Linton E."/>
            <person name="Llaca V."/>
            <person name="Song R."/>
            <person name="Tanyolac B."/>
            <person name="Young S."/>
            <person name="Ho-Il K."/>
            <person name="Hahn J.H."/>
            <person name="Sangsakoo G."/>
            <person name="Vanavichit A."/>
            <person name="de Mattos Luiz.A.T."/>
            <person name="Zimmer P.D."/>
            <person name="Malone G."/>
            <person name="Dellagostin O."/>
            <person name="de Oliveira A.C."/>
            <person name="Bevan M."/>
            <person name="Bancroft I."/>
            <person name="Minx P."/>
            <person name="Cordum H."/>
            <person name="Wilson R."/>
            <person name="Cheng Z."/>
            <person name="Jin W."/>
            <person name="Jiang J."/>
            <person name="Leong S.A."/>
            <person name="Iwama H."/>
            <person name="Gojobori T."/>
            <person name="Itoh T."/>
            <person name="Niimura Y."/>
            <person name="Fujii Y."/>
            <person name="Habara T."/>
            <person name="Sakai H."/>
            <person name="Sato Y."/>
            <person name="Wilson G."/>
            <person name="Kumar K."/>
            <person name="McCouch S."/>
            <person name="Juretic N."/>
            <person name="Hoen D."/>
            <person name="Wright S."/>
            <person name="Bruskiewich R."/>
            <person name="Bureau T."/>
            <person name="Miyao A."/>
            <person name="Hirochika H."/>
            <person name="Nishikawa T."/>
            <person name="Kadowaki K."/>
            <person name="Sugiura M."/>
            <person name="Burr B."/>
            <person name="Sasaki T."/>
        </authorList>
    </citation>
    <scope>NUCLEOTIDE SEQUENCE [LARGE SCALE GENOMIC DNA]</scope>
    <source>
        <strain evidence="10">cv. Nipponbare</strain>
    </source>
</reference>
<dbReference type="Proteomes" id="UP000059680">
    <property type="component" value="Chromosome 4"/>
</dbReference>
<evidence type="ECO:0000313" key="9">
    <source>
        <dbReference type="EMBL" id="BAS87851.1"/>
    </source>
</evidence>
<evidence type="ECO:0000256" key="7">
    <source>
        <dbReference type="SAM" id="Phobius"/>
    </source>
</evidence>
<comment type="similarity">
    <text evidence="2">Belongs to the purine permeases (TC 2.A.7.14) family.</text>
</comment>
<feature type="transmembrane region" description="Helical" evidence="7">
    <location>
        <begin position="42"/>
        <end position="61"/>
    </location>
</feature>
<evidence type="ECO:0000256" key="4">
    <source>
        <dbReference type="ARBA" id="ARBA00022692"/>
    </source>
</evidence>
<dbReference type="PANTHER" id="PTHR31376:SF105">
    <property type="entry name" value="PURINE PERMEASE-RELATED"/>
    <property type="match status" value="1"/>
</dbReference>
<evidence type="ECO:0000256" key="3">
    <source>
        <dbReference type="ARBA" id="ARBA00022448"/>
    </source>
</evidence>
<dbReference type="STRING" id="39947.A0A0P0W6S2"/>
<evidence type="ECO:0000256" key="6">
    <source>
        <dbReference type="ARBA" id="ARBA00023136"/>
    </source>
</evidence>
<proteinExistence type="inferred from homology"/>
<name>A0A0P0W6S2_ORYSJ</name>
<evidence type="ECO:0000256" key="2">
    <source>
        <dbReference type="ARBA" id="ARBA00006213"/>
    </source>
</evidence>
<gene>
    <name evidence="9" type="ordered locus">Os04g0162533</name>
    <name evidence="9" type="ORF">OSNPB_040162533</name>
</gene>
<keyword evidence="8" id="KW-0732">Signal</keyword>
<evidence type="ECO:0000256" key="8">
    <source>
        <dbReference type="SAM" id="SignalP"/>
    </source>
</evidence>
<dbReference type="InParanoid" id="A0A0P0W6S2"/>
<dbReference type="AlphaFoldDB" id="A0A0P0W6S2"/>
<reference evidence="9 10" key="3">
    <citation type="journal article" date="2013" name="Rice">
        <title>Improvement of the Oryza sativa Nipponbare reference genome using next generation sequence and optical map data.</title>
        <authorList>
            <person name="Kawahara Y."/>
            <person name="de la Bastide M."/>
            <person name="Hamilton J.P."/>
            <person name="Kanamori H."/>
            <person name="McCombie W.R."/>
            <person name="Ouyang S."/>
            <person name="Schwartz D.C."/>
            <person name="Tanaka T."/>
            <person name="Wu J."/>
            <person name="Zhou S."/>
            <person name="Childs K.L."/>
            <person name="Davidson R.M."/>
            <person name="Lin H."/>
            <person name="Quesada-Ocampo L."/>
            <person name="Vaillancourt B."/>
            <person name="Sakai H."/>
            <person name="Lee S.S."/>
            <person name="Kim J."/>
            <person name="Numa H."/>
            <person name="Itoh T."/>
            <person name="Buell C.R."/>
            <person name="Matsumoto T."/>
        </authorList>
    </citation>
    <scope>NUCLEOTIDE SEQUENCE [LARGE SCALE GENOMIC DNA]</scope>
    <source>
        <strain evidence="10">cv. Nipponbare</strain>
    </source>
</reference>
<keyword evidence="5 7" id="KW-1133">Transmembrane helix</keyword>